<proteinExistence type="predicted"/>
<dbReference type="RefSeq" id="XP_056065570.1">
    <property type="nucleotide sequence ID" value="XM_056220267.1"/>
</dbReference>
<evidence type="ECO:0000259" key="2">
    <source>
        <dbReference type="Pfam" id="PF24883"/>
    </source>
</evidence>
<dbReference type="EMBL" id="JAPEUX010000009">
    <property type="protein sequence ID" value="KAJ4345406.1"/>
    <property type="molecule type" value="Genomic_DNA"/>
</dbReference>
<protein>
    <recommendedName>
        <fullName evidence="2">Nephrocystin 3-like N-terminal domain-containing protein</fullName>
    </recommendedName>
</protein>
<keyword evidence="4" id="KW-1185">Reference proteome</keyword>
<evidence type="ECO:0000256" key="1">
    <source>
        <dbReference type="ARBA" id="ARBA00022737"/>
    </source>
</evidence>
<name>A0A9W9C4V0_9PLEO</name>
<organism evidence="3 4">
    <name type="scientific">Didymosphaeria variabile</name>
    <dbReference type="NCBI Taxonomy" id="1932322"/>
    <lineage>
        <taxon>Eukaryota</taxon>
        <taxon>Fungi</taxon>
        <taxon>Dikarya</taxon>
        <taxon>Ascomycota</taxon>
        <taxon>Pezizomycotina</taxon>
        <taxon>Dothideomycetes</taxon>
        <taxon>Pleosporomycetidae</taxon>
        <taxon>Pleosporales</taxon>
        <taxon>Massarineae</taxon>
        <taxon>Didymosphaeriaceae</taxon>
        <taxon>Didymosphaeria</taxon>
    </lineage>
</organism>
<dbReference type="Gene3D" id="3.40.50.300">
    <property type="entry name" value="P-loop containing nucleotide triphosphate hydrolases"/>
    <property type="match status" value="1"/>
</dbReference>
<dbReference type="InterPro" id="IPR056884">
    <property type="entry name" value="NPHP3-like_N"/>
</dbReference>
<accession>A0A9W9C4V0</accession>
<dbReference type="Pfam" id="PF24883">
    <property type="entry name" value="NPHP3_N"/>
    <property type="match status" value="1"/>
</dbReference>
<sequence length="950" mass="108520">MDPLAGLSLACNIMQVIQFSAETLRVFKRLNEGVSPDLYVETNRKSLMTATEKLKSTLSTPSVLKLVPRDATLLHVCNEIVTVSDALHKQVQKFFPAKGDSKTTILRKSVAYQFKYKSTTGKLSQQLDRLQNRMESEILIDLRQFLMEDQYEVLGRFQSLDNDLRNFHANLITGQTRLEGLVDQQSGQIKEAIRDESQKTRERIVQSAQETKDLIDTTESERISDVACQQFLESFRFPEMNARRNTIEISHPDTFQWIFQEPGKTKGSDDDVPKWSSFSTWLRDGTGTYWISGKAGAGKSTLMKFLLEDPTTRQILSNNRSNTMIISAFIWSLGASTQKSLVGVLCTLLYDFFAQNRDICRQMMKERQSDFRLKRESSDWSLQELELLFSSVVGNCPCSLCIFIDGLDEIDRTKSTEVTSLMKWLESIRALRTVQLCVSSRPEPVFENRLRQYPHLQVQDLTAKDIKHYVSSIVCSLDFGFEGSSQDIQKLVETIVRRAEGVFLWAHLVVEHIRTDTEYSSNWKTLVQRVNELPSGLHSMYKLMWERHNSDSEVHRAETASFLNVLLEALRLGGYICAIFIFAGFRAQLQDLLQELPSEELYRVKKKLLICMCIVKRTIMIRDASDFMIELLHCVRPQDLSNNTPFLLHGSLVGHLFAYAKSLLEISLPRRFQVSQNGPRFIRLLLQKCGGIEALSKWRVLVMLPHYVARPTSREPATVLTNFHAVLDFSGGGNSSPHATLVESSMLEVFLAEESPLQKFLIHTRGLSPAGRTCLQKIVMIVQFVTKQNDITGEYYISGFDSKPIYHMDTTLDLGELFIMKYSSGTYSNEILDEPKLNSEQTLDFLVAKGYLTRDCVNPVNPLRALLDEDVLAPEKSPQFSDIDWSFEIDCERLEHASRDVVEKERKAGNPKAIAPCKGGMRFSEATEQWQDTWESLMEELHIEDWDYEG</sequence>
<reference evidence="3" key="1">
    <citation type="submission" date="2022-10" db="EMBL/GenBank/DDBJ databases">
        <title>Tapping the CABI collections for fungal endophytes: first genome assemblies for Collariella, Neodidymelliopsis, Ascochyta clinopodiicola, Didymella pomorum, Didymosphaeria variabile, Neocosmospora piperis and Neocucurbitaria cava.</title>
        <authorList>
            <person name="Hill R."/>
        </authorList>
    </citation>
    <scope>NUCLEOTIDE SEQUENCE</scope>
    <source>
        <strain evidence="3">IMI 356815</strain>
    </source>
</reference>
<dbReference type="GeneID" id="80915066"/>
<evidence type="ECO:0000313" key="3">
    <source>
        <dbReference type="EMBL" id="KAJ4345406.1"/>
    </source>
</evidence>
<dbReference type="Proteomes" id="UP001140513">
    <property type="component" value="Unassembled WGS sequence"/>
</dbReference>
<keyword evidence="1" id="KW-0677">Repeat</keyword>
<evidence type="ECO:0000313" key="4">
    <source>
        <dbReference type="Proteomes" id="UP001140513"/>
    </source>
</evidence>
<dbReference type="SUPFAM" id="SSF52540">
    <property type="entry name" value="P-loop containing nucleoside triphosphate hydrolases"/>
    <property type="match status" value="1"/>
</dbReference>
<dbReference type="OrthoDB" id="443402at2759"/>
<dbReference type="InterPro" id="IPR027417">
    <property type="entry name" value="P-loop_NTPase"/>
</dbReference>
<dbReference type="AlphaFoldDB" id="A0A9W9C4V0"/>
<dbReference type="PANTHER" id="PTHR10039">
    <property type="entry name" value="AMELOGENIN"/>
    <property type="match status" value="1"/>
</dbReference>
<dbReference type="PANTHER" id="PTHR10039:SF5">
    <property type="entry name" value="NACHT DOMAIN-CONTAINING PROTEIN"/>
    <property type="match status" value="1"/>
</dbReference>
<feature type="domain" description="Nephrocystin 3-like N-terminal" evidence="2">
    <location>
        <begin position="275"/>
        <end position="441"/>
    </location>
</feature>
<gene>
    <name evidence="3" type="ORF">N0V89_011536</name>
</gene>
<comment type="caution">
    <text evidence="3">The sequence shown here is derived from an EMBL/GenBank/DDBJ whole genome shotgun (WGS) entry which is preliminary data.</text>
</comment>